<evidence type="ECO:0000313" key="6">
    <source>
        <dbReference type="EMBL" id="MFC5651006.1"/>
    </source>
</evidence>
<dbReference type="InterPro" id="IPR001433">
    <property type="entry name" value="OxRdtase_FAD/NAD-bd"/>
</dbReference>
<dbReference type="Gene3D" id="3.40.50.80">
    <property type="entry name" value="Nucleotide-binding domain of ferredoxin-NADP reductase (FNR) module"/>
    <property type="match status" value="1"/>
</dbReference>
<dbReference type="RefSeq" id="WP_379189601.1">
    <property type="nucleotide sequence ID" value="NZ_JBHSOW010000066.1"/>
</dbReference>
<evidence type="ECO:0000256" key="2">
    <source>
        <dbReference type="ARBA" id="ARBA00022630"/>
    </source>
</evidence>
<evidence type="ECO:0000256" key="1">
    <source>
        <dbReference type="ARBA" id="ARBA00001917"/>
    </source>
</evidence>
<sequence>MQQNGHLHRLDTAFSRDQSEKIYVQHRMLEHSAELWAWLQEGAHFYICGDASNMAKEVDATLKKIIQQHSGMSDADSDAYVKEMVQSNDTHVMFIRTINPCL</sequence>
<keyword evidence="3" id="KW-0288">FMN</keyword>
<protein>
    <recommendedName>
        <fullName evidence="5">Oxidoreductase FAD/NAD(P)-binding domain-containing protein</fullName>
    </recommendedName>
</protein>
<dbReference type="InterPro" id="IPR039261">
    <property type="entry name" value="FNR_nucleotide-bd"/>
</dbReference>
<dbReference type="Proteomes" id="UP001596047">
    <property type="component" value="Unassembled WGS sequence"/>
</dbReference>
<keyword evidence="2" id="KW-0285">Flavoprotein</keyword>
<dbReference type="EMBL" id="JBHSOW010000066">
    <property type="protein sequence ID" value="MFC5651006.1"/>
    <property type="molecule type" value="Genomic_DNA"/>
</dbReference>
<dbReference type="SUPFAM" id="SSF52343">
    <property type="entry name" value="Ferredoxin reductase-like, C-terminal NADP-linked domain"/>
    <property type="match status" value="1"/>
</dbReference>
<keyword evidence="4" id="KW-0198">Cysteine biosynthesis</keyword>
<evidence type="ECO:0000313" key="7">
    <source>
        <dbReference type="Proteomes" id="UP001596047"/>
    </source>
</evidence>
<comment type="cofactor">
    <cofactor evidence="1">
        <name>FMN</name>
        <dbReference type="ChEBI" id="CHEBI:58210"/>
    </cofactor>
</comment>
<evidence type="ECO:0000256" key="4">
    <source>
        <dbReference type="ARBA" id="ARBA00023192"/>
    </source>
</evidence>
<comment type="caution">
    <text evidence="6">The sequence shown here is derived from an EMBL/GenBank/DDBJ whole genome shotgun (WGS) entry which is preliminary data.</text>
</comment>
<proteinExistence type="predicted"/>
<evidence type="ECO:0000256" key="3">
    <source>
        <dbReference type="ARBA" id="ARBA00022643"/>
    </source>
</evidence>
<reference evidence="7" key="1">
    <citation type="journal article" date="2019" name="Int. J. Syst. Evol. Microbiol.">
        <title>The Global Catalogue of Microorganisms (GCM) 10K type strain sequencing project: providing services to taxonomists for standard genome sequencing and annotation.</title>
        <authorList>
            <consortium name="The Broad Institute Genomics Platform"/>
            <consortium name="The Broad Institute Genome Sequencing Center for Infectious Disease"/>
            <person name="Wu L."/>
            <person name="Ma J."/>
        </authorList>
    </citation>
    <scope>NUCLEOTIDE SEQUENCE [LARGE SCALE GENOMIC DNA]</scope>
    <source>
        <strain evidence="7">CGMCC 1.3240</strain>
    </source>
</reference>
<keyword evidence="7" id="KW-1185">Reference proteome</keyword>
<name>A0ABW0VYS3_9BACL</name>
<organism evidence="6 7">
    <name type="scientific">Paenibacillus solisilvae</name>
    <dbReference type="NCBI Taxonomy" id="2486751"/>
    <lineage>
        <taxon>Bacteria</taxon>
        <taxon>Bacillati</taxon>
        <taxon>Bacillota</taxon>
        <taxon>Bacilli</taxon>
        <taxon>Bacillales</taxon>
        <taxon>Paenibacillaceae</taxon>
        <taxon>Paenibacillus</taxon>
    </lineage>
</organism>
<evidence type="ECO:0000259" key="5">
    <source>
        <dbReference type="Pfam" id="PF00175"/>
    </source>
</evidence>
<dbReference type="PANTHER" id="PTHR19384">
    <property type="entry name" value="NITRIC OXIDE SYNTHASE-RELATED"/>
    <property type="match status" value="1"/>
</dbReference>
<accession>A0ABW0VYS3</accession>
<gene>
    <name evidence="6" type="ORF">ACFPYJ_18215</name>
</gene>
<feature type="domain" description="Oxidoreductase FAD/NAD(P)-binding" evidence="5">
    <location>
        <begin position="15"/>
        <end position="58"/>
    </location>
</feature>
<keyword evidence="4" id="KW-0028">Amino-acid biosynthesis</keyword>
<dbReference type="Pfam" id="PF00175">
    <property type="entry name" value="NAD_binding_1"/>
    <property type="match status" value="1"/>
</dbReference>
<dbReference type="PANTHER" id="PTHR19384:SF128">
    <property type="entry name" value="NADPH OXIDOREDUCTASE A"/>
    <property type="match status" value="1"/>
</dbReference>